<feature type="domain" description="FtsK" evidence="4">
    <location>
        <begin position="1547"/>
        <end position="1746"/>
    </location>
</feature>
<dbReference type="PANTHER" id="PTHR22683">
    <property type="entry name" value="SPORULATION PROTEIN RELATED"/>
    <property type="match status" value="1"/>
</dbReference>
<protein>
    <submittedName>
        <fullName evidence="5">FtsK/SpoIIIE domain-containing protein</fullName>
    </submittedName>
</protein>
<evidence type="ECO:0000313" key="6">
    <source>
        <dbReference type="Proteomes" id="UP001328733"/>
    </source>
</evidence>
<name>A0AAW9QRS5_9CHRO</name>
<accession>A0AAW9QRS5</accession>
<dbReference type="CDD" id="cd01127">
    <property type="entry name" value="TrwB_TraG_TraD_VirD4"/>
    <property type="match status" value="1"/>
</dbReference>
<dbReference type="Proteomes" id="UP001328733">
    <property type="component" value="Unassembled WGS sequence"/>
</dbReference>
<dbReference type="InterPro" id="IPR002543">
    <property type="entry name" value="FtsK_dom"/>
</dbReference>
<evidence type="ECO:0000256" key="1">
    <source>
        <dbReference type="ARBA" id="ARBA00022741"/>
    </source>
</evidence>
<gene>
    <name evidence="5" type="ORF">V0288_11445</name>
</gene>
<dbReference type="GO" id="GO:0003677">
    <property type="term" value="F:DNA binding"/>
    <property type="evidence" value="ECO:0007669"/>
    <property type="project" value="InterPro"/>
</dbReference>
<dbReference type="InterPro" id="IPR027417">
    <property type="entry name" value="P-loop_NTPase"/>
</dbReference>
<sequence length="1801" mass="203662">MRSIDLIGQVATKFLRKSLNLEDSDGVARFLLDRLTGEQVTNICQSILVTPDLSPRIKIQIPRALVEGYNLPEAILTDEKTVHLRHAPCDRPCLLLANTNDDQGQSLKDIFPLGAGLLKEKIEFWVEVASEGLDLPEEQLKYWQKALKGLQSASECSLEQFANYVMDTRERIASESVPIINALGWALPALRLPRDSGYFEAIPEKEWGHAQKWQQKYQQAISKRGCLLIKQTPTRKAIEESELQSAFEKVKDEIPSLAYSTVEAFIKSAPEWNESARALTYFEWETDNINSLFLGLKSKKTDLYSLTKQFYEDEYPNSLTEADIEYLETLKKRGTKEANEEDKEFYDTHRSELENDRSLKTKWDKFVYGQPIECTDFLVGLLQAFERLFDQNDSQNTHSQLIVSTQKSSRKSNWLELNADIGLYFCTRYRGIEQLTQPEIIWKTHCLFEYDELLKNEQTKNKKKYKKNVSVAKTATELKFYVELRSRSSQELIGKTQLIWKGNPNAIGMELHDDLERLINPQNSPFVLSQVSRELVSKKGRLQGISLEDVGTLMAAYRQDRGSLVSKYEPKQDLAKQFPNALKEAVKDNRLSSDSAELIKQAWEKFQEVYQKALNSLLGLEGISSPYLLEQCDTYQKLIKTLLNHGLGDINRVKLIEPILRLGCVRVERGKPAAIIPPWHPLRLASLGIKARQISGLLKHILSTEEVNFGDSRLFFSDLRNELLHPYYPEVCLGYKGNEPLLLSLSDTVNDYSLLEQPVRDTTQNSTNDDPKVAATKLLDLIKRYLELLPHKKNNLSIVLYQCDSTRLPQKIITQFSELQDDYNEARCQVILYHRDSKKLSGLYEQLLESSETDSDAFIANEASRDFMARLRISIMSNALLSSTEKVADIVFLQDIISRQAEIVWQPTPLSDDNPDILKHVPSRWSKKRPATKDELKSTVYLVCPSQPVVGQTYLDAIYSSLKREDCSDNHFLPALQISFQDEDTCTVFKEVHRLGEWVVNYDSLLERRQLMNQGVNVIRYQQTRTDDPNLLVSSNAPFNLLQVLVKCRLEALNLGLDEITLNTLAEGFINEANGISGDIVLKAAQSGKYASELMGVVLSKALLSSELGNNNPIGWYFLDDYATWLGQKEGRIADILAISPQIKDEQPVLKLIISEAKYIEASGLNDARKNSQHQLRDTVERMTNALFVSPGRLDRDLWLSRLGDLLLDGIEFNSIDPISIEQWRKGVKNGTIKIDILGYSHVFISGPSDSSVNNDQIPIAKVDRCYQEIFSRDAVRQLVLAIHQKRPLAPIREQLGHEQPWTISNPRFPASRVVWVSPILESPIIDNSSSSKSSEKSLQNIPQKGKINEESYTLSKESITSNHHVETINATQKSENIHDDSLSSSSTISTHVIETEHRSVNHIAQLAWASPALAIWIDRTTQSQIANTEAEQWLVQTVSVLRKALISYDLQAKVLGQRLTPNVALIRFQGSDRLNIKDVENRRSQLLTTHGLNVINVSGIPGEIIISVARPSREIISLSQVWKQRKINLKSGVNLSLVIGVKEIDGELLYLNLGGDFAHRQQHAPHTLIAGATGSGKSILLRNLLLDVCATNSPDSVKIYLIDAKQGTDYFPLEDLPHLTQGIITEQEQAIEIFDNIVKEMDSRYQAFRDKKVNNLFAYNQKVTTNEKFPVLFLVHDEFADWMLVDEYKEAVSSAVQRLGVKARAAGIHLIFAAQRPDSNVFPMQLRDNLGNRLILRVESVGTSEISLGQKGAESLLGRGHLVARLSGESDIIYAQIPFLSDEEFPLVANAIKQDLSQNS</sequence>
<dbReference type="PANTHER" id="PTHR22683:SF1">
    <property type="entry name" value="TYPE VII SECRETION SYSTEM PROTEIN ESSC"/>
    <property type="match status" value="1"/>
</dbReference>
<evidence type="ECO:0000313" key="5">
    <source>
        <dbReference type="EMBL" id="MEG3437734.1"/>
    </source>
</evidence>
<dbReference type="GO" id="GO:0005524">
    <property type="term" value="F:ATP binding"/>
    <property type="evidence" value="ECO:0007669"/>
    <property type="project" value="UniProtKB-UniRule"/>
</dbReference>
<organism evidence="5 6">
    <name type="scientific">Pannus brasiliensis CCIBt3594</name>
    <dbReference type="NCBI Taxonomy" id="1427578"/>
    <lineage>
        <taxon>Bacteria</taxon>
        <taxon>Bacillati</taxon>
        <taxon>Cyanobacteriota</taxon>
        <taxon>Cyanophyceae</taxon>
        <taxon>Oscillatoriophycideae</taxon>
        <taxon>Chroococcales</taxon>
        <taxon>Microcystaceae</taxon>
        <taxon>Pannus</taxon>
    </lineage>
</organism>
<dbReference type="RefSeq" id="WP_332865216.1">
    <property type="nucleotide sequence ID" value="NZ_JBAFSM010000019.1"/>
</dbReference>
<dbReference type="InterPro" id="IPR050206">
    <property type="entry name" value="FtsK/SpoIIIE/SftA"/>
</dbReference>
<proteinExistence type="predicted"/>
<evidence type="ECO:0000256" key="2">
    <source>
        <dbReference type="ARBA" id="ARBA00022840"/>
    </source>
</evidence>
<evidence type="ECO:0000259" key="4">
    <source>
        <dbReference type="PROSITE" id="PS50901"/>
    </source>
</evidence>
<dbReference type="Pfam" id="PF01580">
    <property type="entry name" value="FtsK_SpoIIIE"/>
    <property type="match status" value="1"/>
</dbReference>
<comment type="caution">
    <text evidence="5">The sequence shown here is derived from an EMBL/GenBank/DDBJ whole genome shotgun (WGS) entry which is preliminary data.</text>
</comment>
<dbReference type="EMBL" id="JBAFSM010000019">
    <property type="protein sequence ID" value="MEG3437734.1"/>
    <property type="molecule type" value="Genomic_DNA"/>
</dbReference>
<reference evidence="5 6" key="1">
    <citation type="submission" date="2024-01" db="EMBL/GenBank/DDBJ databases">
        <title>Genomic insights into the taxonomy and metabolism of the cyanobacterium Pannus brasiliensis CCIBt3594.</title>
        <authorList>
            <person name="Machado M."/>
            <person name="Botero N.B."/>
            <person name="Andreote A.P.D."/>
            <person name="Feitosa A.M.T."/>
            <person name="Popin R."/>
            <person name="Sivonen K."/>
            <person name="Fiore M.F."/>
        </authorList>
    </citation>
    <scope>NUCLEOTIDE SEQUENCE [LARGE SCALE GENOMIC DNA]</scope>
    <source>
        <strain evidence="5 6">CCIBt3594</strain>
    </source>
</reference>
<dbReference type="Gene3D" id="3.40.50.300">
    <property type="entry name" value="P-loop containing nucleotide triphosphate hydrolases"/>
    <property type="match status" value="1"/>
</dbReference>
<keyword evidence="1 3" id="KW-0547">Nucleotide-binding</keyword>
<dbReference type="PROSITE" id="PS50901">
    <property type="entry name" value="FTSK"/>
    <property type="match status" value="1"/>
</dbReference>
<keyword evidence="2 3" id="KW-0067">ATP-binding</keyword>
<dbReference type="SUPFAM" id="SSF52540">
    <property type="entry name" value="P-loop containing nucleoside triphosphate hydrolases"/>
    <property type="match status" value="1"/>
</dbReference>
<feature type="binding site" evidence="3">
    <location>
        <begin position="1572"/>
        <end position="1579"/>
    </location>
    <ligand>
        <name>ATP</name>
        <dbReference type="ChEBI" id="CHEBI:30616"/>
    </ligand>
</feature>
<keyword evidence="6" id="KW-1185">Reference proteome</keyword>
<evidence type="ECO:0000256" key="3">
    <source>
        <dbReference type="PROSITE-ProRule" id="PRU00289"/>
    </source>
</evidence>